<dbReference type="EMBL" id="HBJA01134862">
    <property type="protein sequence ID" value="CAE0835037.1"/>
    <property type="molecule type" value="Transcribed_RNA"/>
</dbReference>
<sequence>MHRTWHLRNLIWNSSGNLIWNSSGNLIWKSAICVKLVWTASDESDVVLLWITSLCSDLKYSSLLPVHLRSLGFDVLDCAQVLRSVIHDNHLVPRIILYRMVKLF</sequence>
<organism evidence="1">
    <name type="scientific">Eutreptiella gymnastica</name>
    <dbReference type="NCBI Taxonomy" id="73025"/>
    <lineage>
        <taxon>Eukaryota</taxon>
        <taxon>Discoba</taxon>
        <taxon>Euglenozoa</taxon>
        <taxon>Euglenida</taxon>
        <taxon>Spirocuta</taxon>
        <taxon>Euglenophyceae</taxon>
        <taxon>Eutreptiales</taxon>
        <taxon>Eutreptiaceae</taxon>
        <taxon>Eutreptiella</taxon>
    </lineage>
</organism>
<reference evidence="1" key="1">
    <citation type="submission" date="2021-01" db="EMBL/GenBank/DDBJ databases">
        <authorList>
            <person name="Corre E."/>
            <person name="Pelletier E."/>
            <person name="Niang G."/>
            <person name="Scheremetjew M."/>
            <person name="Finn R."/>
            <person name="Kale V."/>
            <person name="Holt S."/>
            <person name="Cochrane G."/>
            <person name="Meng A."/>
            <person name="Brown T."/>
            <person name="Cohen L."/>
        </authorList>
    </citation>
    <scope>NUCLEOTIDE SEQUENCE</scope>
    <source>
        <strain evidence="1">CCMP1594</strain>
    </source>
</reference>
<gene>
    <name evidence="1" type="ORF">EGYM00163_LOCUS46341</name>
</gene>
<protein>
    <submittedName>
        <fullName evidence="1">Uncharacterized protein</fullName>
    </submittedName>
</protein>
<name>A0A7S4GF95_9EUGL</name>
<dbReference type="AlphaFoldDB" id="A0A7S4GF95"/>
<proteinExistence type="predicted"/>
<evidence type="ECO:0000313" key="1">
    <source>
        <dbReference type="EMBL" id="CAE0835037.1"/>
    </source>
</evidence>
<accession>A0A7S4GF95</accession>